<dbReference type="InterPro" id="IPR001926">
    <property type="entry name" value="TrpB-like_PALP"/>
</dbReference>
<accession>A0ABY6CC08</accession>
<reference evidence="4 5" key="1">
    <citation type="submission" date="2022-09" db="EMBL/GenBank/DDBJ databases">
        <title>Interaction between co-microsymbionts with complementary sets of symbiotic genes in legume-rhizobium systems.</title>
        <authorList>
            <person name="Safronova V."/>
            <person name="Sazanova A."/>
            <person name="Afonin A."/>
            <person name="Chirak E."/>
        </authorList>
    </citation>
    <scope>NUCLEOTIDE SEQUENCE [LARGE SCALE GENOMIC DNA]</scope>
    <source>
        <strain evidence="4 5">A18/4-1</strain>
    </source>
</reference>
<proteinExistence type="predicted"/>
<dbReference type="CDD" id="cd01561">
    <property type="entry name" value="CBS_like"/>
    <property type="match status" value="1"/>
</dbReference>
<dbReference type="InterPro" id="IPR036052">
    <property type="entry name" value="TrpB-like_PALP_sf"/>
</dbReference>
<keyword evidence="2" id="KW-0663">Pyridoxal phosphate</keyword>
<evidence type="ECO:0000313" key="4">
    <source>
        <dbReference type="EMBL" id="UXN69670.1"/>
    </source>
</evidence>
<dbReference type="Proteomes" id="UP001061862">
    <property type="component" value="Chromosome"/>
</dbReference>
<organism evidence="4 5">
    <name type="scientific">Devosia neptuniae</name>
    <dbReference type="NCBI Taxonomy" id="191302"/>
    <lineage>
        <taxon>Bacteria</taxon>
        <taxon>Pseudomonadati</taxon>
        <taxon>Pseudomonadota</taxon>
        <taxon>Alphaproteobacteria</taxon>
        <taxon>Hyphomicrobiales</taxon>
        <taxon>Devosiaceae</taxon>
        <taxon>Devosia</taxon>
    </lineage>
</organism>
<dbReference type="EC" id="2.5.1.47" evidence="4"/>
<dbReference type="EMBL" id="CP104965">
    <property type="protein sequence ID" value="UXN69670.1"/>
    <property type="molecule type" value="Genomic_DNA"/>
</dbReference>
<dbReference type="InterPro" id="IPR050214">
    <property type="entry name" value="Cys_Synth/Cystath_Beta-Synth"/>
</dbReference>
<dbReference type="PANTHER" id="PTHR10314">
    <property type="entry name" value="CYSTATHIONINE BETA-SYNTHASE"/>
    <property type="match status" value="1"/>
</dbReference>
<evidence type="ECO:0000259" key="3">
    <source>
        <dbReference type="Pfam" id="PF00291"/>
    </source>
</evidence>
<dbReference type="Pfam" id="PF00291">
    <property type="entry name" value="PALP"/>
    <property type="match status" value="1"/>
</dbReference>
<dbReference type="Gene3D" id="3.40.50.1100">
    <property type="match status" value="2"/>
</dbReference>
<dbReference type="SUPFAM" id="SSF53686">
    <property type="entry name" value="Tryptophan synthase beta subunit-like PLP-dependent enzymes"/>
    <property type="match status" value="1"/>
</dbReference>
<dbReference type="GO" id="GO:0004124">
    <property type="term" value="F:cysteine synthase activity"/>
    <property type="evidence" value="ECO:0007669"/>
    <property type="project" value="UniProtKB-EC"/>
</dbReference>
<name>A0ABY6CC08_9HYPH</name>
<gene>
    <name evidence="4" type="ORF">N8A98_21020</name>
</gene>
<dbReference type="RefSeq" id="WP_262168255.1">
    <property type="nucleotide sequence ID" value="NZ_CP104965.1"/>
</dbReference>
<dbReference type="NCBIfam" id="NF007989">
    <property type="entry name" value="PRK10717.1"/>
    <property type="match status" value="1"/>
</dbReference>
<keyword evidence="5" id="KW-1185">Reference proteome</keyword>
<comment type="cofactor">
    <cofactor evidence="1">
        <name>pyridoxal 5'-phosphate</name>
        <dbReference type="ChEBI" id="CHEBI:597326"/>
    </cofactor>
</comment>
<feature type="domain" description="Tryptophan synthase beta chain-like PALP" evidence="3">
    <location>
        <begin position="10"/>
        <end position="306"/>
    </location>
</feature>
<sequence length="349" mass="37257">MAKHEDLISAIGNTPLIRLNRVSALTGSEIWGKAEFLNPGQSVKDRAALFIIHDAVKSGALKPGGTIVEGTAGNTGIGLTLVANSLGFKSVIVIPETQSQEKKDALRLYGAELIEVPAKPYKDPNNYIKISGRLAEKLNKELPEGAIWANQFDNVSNRRAHVETTGPEIWQQTNGRIDGFICAVGSGGTLAGVAEALRARSKDVKIGLADPEGAALYNFYAHGELKSSGNSITEGIGQGRITANLEGLTVDNPYQISDAEALPYVFDLLEHEGLCLGGSSAINIAGAVRMARDLGPGKTIVTVLCDYGNRYQSKLFNPEFLRGKGLPVPRWLEERTPIDISSVIAPATV</sequence>
<evidence type="ECO:0000256" key="1">
    <source>
        <dbReference type="ARBA" id="ARBA00001933"/>
    </source>
</evidence>
<protein>
    <submittedName>
        <fullName evidence="4">Cysteine synthase A</fullName>
        <ecNumber evidence="4">2.5.1.47</ecNumber>
    </submittedName>
</protein>
<dbReference type="InterPro" id="IPR001216">
    <property type="entry name" value="P-phosphate_BS"/>
</dbReference>
<evidence type="ECO:0000313" key="5">
    <source>
        <dbReference type="Proteomes" id="UP001061862"/>
    </source>
</evidence>
<evidence type="ECO:0000256" key="2">
    <source>
        <dbReference type="ARBA" id="ARBA00022898"/>
    </source>
</evidence>
<keyword evidence="4" id="KW-0808">Transferase</keyword>
<dbReference type="PROSITE" id="PS00901">
    <property type="entry name" value="CYS_SYNTHASE"/>
    <property type="match status" value="1"/>
</dbReference>